<name>A0A157LTK0_9BORD</name>
<dbReference type="EMBL" id="FKBS01000008">
    <property type="protein sequence ID" value="SAH99806.1"/>
    <property type="molecule type" value="Genomic_DNA"/>
</dbReference>
<dbReference type="OrthoDB" id="796745at2"/>
<evidence type="ECO:0000313" key="1">
    <source>
        <dbReference type="EMBL" id="SAH99806.1"/>
    </source>
</evidence>
<reference evidence="1 2" key="1">
    <citation type="submission" date="2016-03" db="EMBL/GenBank/DDBJ databases">
        <authorList>
            <consortium name="Pathogen Informatics"/>
        </authorList>
    </citation>
    <scope>NUCLEOTIDE SEQUENCE [LARGE SCALE GENOMIC DNA]</scope>
    <source>
        <strain evidence="1 2">NCTC13364</strain>
    </source>
</reference>
<accession>A0A157LTK0</accession>
<dbReference type="AlphaFoldDB" id="A0A157LTK0"/>
<proteinExistence type="predicted"/>
<dbReference type="Proteomes" id="UP000077037">
    <property type="component" value="Unassembled WGS sequence"/>
</dbReference>
<dbReference type="RefSeq" id="WP_066408767.1">
    <property type="nucleotide sequence ID" value="NZ_FKBS01000008.1"/>
</dbReference>
<sequence length="93" mass="10514">MAVITADTLGYPYAKGATRGDDLKLRGEPDSSLFNRKEIYEVVYLLNRFCAKHNFNRAAALKAERMIQTGLPADVRTQANVVAWLEAHWAKFK</sequence>
<organism evidence="1 2">
    <name type="scientific">Bordetella ansorpii</name>
    <dbReference type="NCBI Taxonomy" id="288768"/>
    <lineage>
        <taxon>Bacteria</taxon>
        <taxon>Pseudomonadati</taxon>
        <taxon>Pseudomonadota</taxon>
        <taxon>Betaproteobacteria</taxon>
        <taxon>Burkholderiales</taxon>
        <taxon>Alcaligenaceae</taxon>
        <taxon>Bordetella</taxon>
    </lineage>
</organism>
<evidence type="ECO:0000313" key="2">
    <source>
        <dbReference type="Proteomes" id="UP000077037"/>
    </source>
</evidence>
<gene>
    <name evidence="1" type="ORF">SAMEA1982600_00856</name>
</gene>
<protein>
    <submittedName>
        <fullName evidence="1">Uncharacterized protein</fullName>
    </submittedName>
</protein>